<organism evidence="1 2">
    <name type="scientific">Mannheimia pernigra</name>
    <dbReference type="NCBI Taxonomy" id="111844"/>
    <lineage>
        <taxon>Bacteria</taxon>
        <taxon>Pseudomonadati</taxon>
        <taxon>Pseudomonadota</taxon>
        <taxon>Gammaproteobacteria</taxon>
        <taxon>Pasteurellales</taxon>
        <taxon>Pasteurellaceae</taxon>
        <taxon>Mannheimia</taxon>
    </lineage>
</organism>
<dbReference type="Proteomes" id="UP000509784">
    <property type="component" value="Chromosome"/>
</dbReference>
<dbReference type="PROSITE" id="PS00018">
    <property type="entry name" value="EF_HAND_1"/>
    <property type="match status" value="1"/>
</dbReference>
<protein>
    <recommendedName>
        <fullName evidence="3">YD repeat-containing protein</fullName>
    </recommendedName>
</protein>
<gene>
    <name evidence="1" type="ORF">HV560_00930</name>
</gene>
<dbReference type="InterPro" id="IPR018247">
    <property type="entry name" value="EF_Hand_1_Ca_BS"/>
</dbReference>
<proteinExistence type="predicted"/>
<evidence type="ECO:0000313" key="2">
    <source>
        <dbReference type="Proteomes" id="UP000509784"/>
    </source>
</evidence>
<name>A0ABD7A5V9_9PAST</name>
<sequence length="398" mass="46132">MIANQLNMNDNCAFRVYFNRIAHDKYTYDNYDRVATRSFDTDLTKQGFERVETYHRDVYGRTVRTDNDIVGQGGDIDGYITYERDIFGRNEIEKSYSNDQLNSHTERKYDLYDRQAKRIIYDVDGKPSQTIETKYNAYNRPTEIWFDQNSNGVFDGKEGKQIYEYNPDRIHLVLSRTDIYADGREYKGKWTYDDFERRIAVHQDDNENGKIDGNEYNWQISHIGETRFMDIIREYTGTTLKVVRKVHYDNNNGAIATFRGNAEGVYHTLNYDGYDKPRSSSEDFTQEHYNELFKQVGGNLKAVNFTNDKHSTQITLDNNVLAKLTKSTPELTLTINGDATDTVKLKDYGEFTKAAETVKIGSNTYDKLTTDVEGKTYTLLVDTDIKLFDAAHPGTEII</sequence>
<dbReference type="AlphaFoldDB" id="A0ABD7A5V9"/>
<accession>A0ABD7A5V9</accession>
<reference evidence="1 2" key="1">
    <citation type="submission" date="2020-06" db="EMBL/GenBank/DDBJ databases">
        <title>Mannheimia pernigra sp. nov. isolated from bovine respiratory tract.</title>
        <authorList>
            <person name="Kuhnert P."/>
            <person name="Akarsu-Egger H."/>
        </authorList>
    </citation>
    <scope>NUCLEOTIDE SEQUENCE [LARGE SCALE GENOMIC DNA]</scope>
    <source>
        <strain evidence="1 2">17CN0883</strain>
    </source>
</reference>
<dbReference type="EMBL" id="CP055305">
    <property type="protein sequence ID" value="QLB41511.1"/>
    <property type="molecule type" value="Genomic_DNA"/>
</dbReference>
<evidence type="ECO:0000313" key="1">
    <source>
        <dbReference type="EMBL" id="QLB41511.1"/>
    </source>
</evidence>
<dbReference type="RefSeq" id="WP_176811957.1">
    <property type="nucleotide sequence ID" value="NZ_CP055305.1"/>
</dbReference>
<dbReference type="KEGG" id="mpeg:HV560_00930"/>
<evidence type="ECO:0008006" key="3">
    <source>
        <dbReference type="Google" id="ProtNLM"/>
    </source>
</evidence>